<dbReference type="Proteomes" id="UP000593572">
    <property type="component" value="Unassembled WGS sequence"/>
</dbReference>
<evidence type="ECO:0000313" key="2">
    <source>
        <dbReference type="EMBL" id="MBA0562861.1"/>
    </source>
</evidence>
<feature type="region of interest" description="Disordered" evidence="1">
    <location>
        <begin position="1"/>
        <end position="53"/>
    </location>
</feature>
<sequence length="53" mass="6013">PSLKQNPLPSVNAFPSVDRFTPSSPPTVFRGGGRRRHLEKQRPSHRYTPLCEL</sequence>
<keyword evidence="3" id="KW-1185">Reference proteome</keyword>
<name>A0A7J8MDS5_9ROSI</name>
<gene>
    <name evidence="2" type="ORF">Golob_007882</name>
</gene>
<protein>
    <submittedName>
        <fullName evidence="2">Uncharacterized protein</fullName>
    </submittedName>
</protein>
<feature type="compositionally biased region" description="Basic residues" evidence="1">
    <location>
        <begin position="32"/>
        <end position="45"/>
    </location>
</feature>
<reference evidence="2 3" key="1">
    <citation type="journal article" date="2019" name="Genome Biol. Evol.">
        <title>Insights into the evolution of the New World diploid cottons (Gossypium, subgenus Houzingenia) based on genome sequencing.</title>
        <authorList>
            <person name="Grover C.E."/>
            <person name="Arick M.A. 2nd"/>
            <person name="Thrash A."/>
            <person name="Conover J.L."/>
            <person name="Sanders W.S."/>
            <person name="Peterson D.G."/>
            <person name="Frelichowski J.E."/>
            <person name="Scheffler J.A."/>
            <person name="Scheffler B.E."/>
            <person name="Wendel J.F."/>
        </authorList>
    </citation>
    <scope>NUCLEOTIDE SEQUENCE [LARGE SCALE GENOMIC DNA]</scope>
    <source>
        <strain evidence="2">157</strain>
        <tissue evidence="2">Leaf</tissue>
    </source>
</reference>
<feature type="non-terminal residue" evidence="2">
    <location>
        <position position="1"/>
    </location>
</feature>
<proteinExistence type="predicted"/>
<dbReference type="EMBL" id="JABEZX010000008">
    <property type="protein sequence ID" value="MBA0562861.1"/>
    <property type="molecule type" value="Genomic_DNA"/>
</dbReference>
<dbReference type="AlphaFoldDB" id="A0A7J8MDS5"/>
<evidence type="ECO:0000256" key="1">
    <source>
        <dbReference type="SAM" id="MobiDB-lite"/>
    </source>
</evidence>
<evidence type="ECO:0000313" key="3">
    <source>
        <dbReference type="Proteomes" id="UP000593572"/>
    </source>
</evidence>
<comment type="caution">
    <text evidence="2">The sequence shown here is derived from an EMBL/GenBank/DDBJ whole genome shotgun (WGS) entry which is preliminary data.</text>
</comment>
<accession>A0A7J8MDS5</accession>
<organism evidence="2 3">
    <name type="scientific">Gossypium lobatum</name>
    <dbReference type="NCBI Taxonomy" id="34289"/>
    <lineage>
        <taxon>Eukaryota</taxon>
        <taxon>Viridiplantae</taxon>
        <taxon>Streptophyta</taxon>
        <taxon>Embryophyta</taxon>
        <taxon>Tracheophyta</taxon>
        <taxon>Spermatophyta</taxon>
        <taxon>Magnoliopsida</taxon>
        <taxon>eudicotyledons</taxon>
        <taxon>Gunneridae</taxon>
        <taxon>Pentapetalae</taxon>
        <taxon>rosids</taxon>
        <taxon>malvids</taxon>
        <taxon>Malvales</taxon>
        <taxon>Malvaceae</taxon>
        <taxon>Malvoideae</taxon>
        <taxon>Gossypium</taxon>
    </lineage>
</organism>